<name>A0A2X3B2T4_9HELI</name>
<protein>
    <submittedName>
        <fullName evidence="3">Periplasmic protein</fullName>
    </submittedName>
</protein>
<dbReference type="AlphaFoldDB" id="A0A2X3B2T4"/>
<feature type="transmembrane region" description="Helical" evidence="1">
    <location>
        <begin position="12"/>
        <end position="33"/>
    </location>
</feature>
<dbReference type="InterPro" id="IPR021731">
    <property type="entry name" value="AMIN_dom"/>
</dbReference>
<dbReference type="RefSeq" id="WP_023949189.1">
    <property type="nucleotide sequence ID" value="NZ_JAERIV010000014.1"/>
</dbReference>
<reference evidence="3 4" key="1">
    <citation type="submission" date="2018-06" db="EMBL/GenBank/DDBJ databases">
        <authorList>
            <consortium name="Pathogen Informatics"/>
            <person name="Doyle S."/>
        </authorList>
    </citation>
    <scope>NUCLEOTIDE SEQUENCE [LARGE SCALE GENOMIC DNA]</scope>
    <source>
        <strain evidence="3 4">NCTC13102</strain>
    </source>
</reference>
<dbReference type="Proteomes" id="UP000250166">
    <property type="component" value="Unassembled WGS sequence"/>
</dbReference>
<keyword evidence="1" id="KW-1133">Transmembrane helix</keyword>
<evidence type="ECO:0000313" key="3">
    <source>
        <dbReference type="EMBL" id="SQB99598.1"/>
    </source>
</evidence>
<gene>
    <name evidence="3" type="ORF">NCTC13102_01923</name>
</gene>
<organism evidence="3 4">
    <name type="scientific">Helicobacter fennelliae</name>
    <dbReference type="NCBI Taxonomy" id="215"/>
    <lineage>
        <taxon>Bacteria</taxon>
        <taxon>Pseudomonadati</taxon>
        <taxon>Campylobacterota</taxon>
        <taxon>Epsilonproteobacteria</taxon>
        <taxon>Campylobacterales</taxon>
        <taxon>Helicobacteraceae</taxon>
        <taxon>Helicobacter</taxon>
    </lineage>
</organism>
<dbReference type="EMBL" id="UAWL01000006">
    <property type="protein sequence ID" value="SQB99598.1"/>
    <property type="molecule type" value="Genomic_DNA"/>
</dbReference>
<evidence type="ECO:0000259" key="2">
    <source>
        <dbReference type="Pfam" id="PF11741"/>
    </source>
</evidence>
<sequence>MKSIDIVKIMRSLLVLGASVGVIIGMIVGIGYGRDNPFEPMIKPQEDNIASNKAKDYFMDFDFKLPSTARILKEITITYQNIDGSIQTQTFPIDKSIDWHYPLLLTQKSAIISEDTQYFVIKPFEFYTQGSKLYLHTTQDIVRSFILPTPYRIVLDVKRTDKEVSGFVDIGRKYFSKVSVGTHKDFYRFVITLDGQYTYSINKDDEYYIISVQ</sequence>
<keyword evidence="1" id="KW-0812">Transmembrane</keyword>
<keyword evidence="1" id="KW-0472">Membrane</keyword>
<evidence type="ECO:0000256" key="1">
    <source>
        <dbReference type="SAM" id="Phobius"/>
    </source>
</evidence>
<proteinExistence type="predicted"/>
<dbReference type="Pfam" id="PF11741">
    <property type="entry name" value="AMIN"/>
    <property type="match status" value="1"/>
</dbReference>
<evidence type="ECO:0000313" key="4">
    <source>
        <dbReference type="Proteomes" id="UP000250166"/>
    </source>
</evidence>
<feature type="domain" description="AMIN" evidence="2">
    <location>
        <begin position="130"/>
        <end position="211"/>
    </location>
</feature>
<accession>A0A2X3B2T4</accession>